<comment type="subcellular location">
    <subcellularLocation>
        <location evidence="1">Membrane</location>
        <topology evidence="1">Multi-pass membrane protein</topology>
    </subcellularLocation>
</comment>
<feature type="transmembrane region" description="Helical" evidence="5">
    <location>
        <begin position="141"/>
        <end position="161"/>
    </location>
</feature>
<keyword evidence="4 5" id="KW-0472">Membrane</keyword>
<protein>
    <submittedName>
        <fullName evidence="6">Anion permease</fullName>
    </submittedName>
</protein>
<dbReference type="GO" id="GO:0005886">
    <property type="term" value="C:plasma membrane"/>
    <property type="evidence" value="ECO:0007669"/>
    <property type="project" value="TreeGrafter"/>
</dbReference>
<dbReference type="AlphaFoldDB" id="A0A934V8K6"/>
<dbReference type="PANTHER" id="PTHR43652">
    <property type="entry name" value="BASIC AMINO ACID ANTIPORTER YFCC-RELATED"/>
    <property type="match status" value="1"/>
</dbReference>
<gene>
    <name evidence="6" type="ORF">JHE00_29040</name>
</gene>
<proteinExistence type="predicted"/>
<dbReference type="InterPro" id="IPR001898">
    <property type="entry name" value="SLC13A/DASS"/>
</dbReference>
<comment type="caution">
    <text evidence="6">The sequence shown here is derived from an EMBL/GenBank/DDBJ whole genome shotgun (WGS) entry which is preliminary data.</text>
</comment>
<keyword evidence="7" id="KW-1185">Reference proteome</keyword>
<feature type="transmembrane region" description="Helical" evidence="5">
    <location>
        <begin position="118"/>
        <end position="134"/>
    </location>
</feature>
<dbReference type="RefSeq" id="WP_200324282.1">
    <property type="nucleotide sequence ID" value="NZ_JAENJH010000010.1"/>
</dbReference>
<evidence type="ECO:0000256" key="2">
    <source>
        <dbReference type="ARBA" id="ARBA00022692"/>
    </source>
</evidence>
<evidence type="ECO:0000256" key="1">
    <source>
        <dbReference type="ARBA" id="ARBA00004141"/>
    </source>
</evidence>
<feature type="transmembrane region" description="Helical" evidence="5">
    <location>
        <begin position="294"/>
        <end position="319"/>
    </location>
</feature>
<dbReference type="Pfam" id="PF00939">
    <property type="entry name" value="Na_sulph_symp"/>
    <property type="match status" value="1"/>
</dbReference>
<dbReference type="PANTHER" id="PTHR43652:SF2">
    <property type="entry name" value="BASIC AMINO ACID ANTIPORTER YFCC-RELATED"/>
    <property type="match status" value="1"/>
</dbReference>
<keyword evidence="3 5" id="KW-1133">Transmembrane helix</keyword>
<feature type="transmembrane region" description="Helical" evidence="5">
    <location>
        <begin position="6"/>
        <end position="24"/>
    </location>
</feature>
<organism evidence="6 7">
    <name type="scientific">Prauserella cavernicola</name>
    <dbReference type="NCBI Taxonomy" id="2800127"/>
    <lineage>
        <taxon>Bacteria</taxon>
        <taxon>Bacillati</taxon>
        <taxon>Actinomycetota</taxon>
        <taxon>Actinomycetes</taxon>
        <taxon>Pseudonocardiales</taxon>
        <taxon>Pseudonocardiaceae</taxon>
        <taxon>Prauserella</taxon>
    </lineage>
</organism>
<dbReference type="Proteomes" id="UP000635245">
    <property type="component" value="Unassembled WGS sequence"/>
</dbReference>
<sequence>MAGLPVDGWITLGVFGVAVLAWMFSRLDDTYIGLAAVLVLIGAGVLHSGELFGALGSETIWLLIAAFVLAAALTSTGLPTRFALALCGNARTVRGLVHRVTAALVVTSLAVPATSGRAALALPVFVALATALAGRDAVVRALALLFPTVILLSAVATLTGAGAHVITSQLLADATGSGIGYAHWLLLGMPFAVLSSHLAAELVLLLMTRRTDRRNPIGLDPVHVADLAGVRVSGPLTPEQRRALGVLSLVIVLWCTESLHGASPALVALVGAVLATSPRLGTTSFGPALASVPWSLLLFMVTTAVLGTALTSSGAAAWLGGSLAAGIGDELAFLAVVVALSAAAHLVLQSRSARSSVLVPLVIPLAMVAGLNPAAIAFASTAAAGFCHTLPSSAKPVAMFAAVEGVPTYRRGDLLRLSAVLGPLVILLVLVFALAVWPALGLPLR</sequence>
<evidence type="ECO:0000256" key="5">
    <source>
        <dbReference type="SAM" id="Phobius"/>
    </source>
</evidence>
<evidence type="ECO:0000313" key="6">
    <source>
        <dbReference type="EMBL" id="MBK1788395.1"/>
    </source>
</evidence>
<evidence type="ECO:0000256" key="3">
    <source>
        <dbReference type="ARBA" id="ARBA00022989"/>
    </source>
</evidence>
<dbReference type="InterPro" id="IPR051679">
    <property type="entry name" value="DASS-Related_Transporters"/>
</dbReference>
<evidence type="ECO:0000256" key="4">
    <source>
        <dbReference type="ARBA" id="ARBA00023136"/>
    </source>
</evidence>
<feature type="transmembrane region" description="Helical" evidence="5">
    <location>
        <begin position="60"/>
        <end position="84"/>
    </location>
</feature>
<feature type="transmembrane region" description="Helical" evidence="5">
    <location>
        <begin position="419"/>
        <end position="440"/>
    </location>
</feature>
<keyword evidence="2 5" id="KW-0812">Transmembrane</keyword>
<feature type="transmembrane region" description="Helical" evidence="5">
    <location>
        <begin position="361"/>
        <end position="386"/>
    </location>
</feature>
<feature type="transmembrane region" description="Helical" evidence="5">
    <location>
        <begin position="31"/>
        <end position="48"/>
    </location>
</feature>
<reference evidence="6" key="1">
    <citation type="submission" date="2020-12" db="EMBL/GenBank/DDBJ databases">
        <title>Prauserella sp. ASG 168, a novel actinomycete isolated from cave rock.</title>
        <authorList>
            <person name="Suriyachadkun C."/>
        </authorList>
    </citation>
    <scope>NUCLEOTIDE SEQUENCE</scope>
    <source>
        <strain evidence="6">ASG 168</strain>
    </source>
</reference>
<dbReference type="EMBL" id="JAENJH010000010">
    <property type="protein sequence ID" value="MBK1788395.1"/>
    <property type="molecule type" value="Genomic_DNA"/>
</dbReference>
<feature type="transmembrane region" description="Helical" evidence="5">
    <location>
        <begin position="181"/>
        <end position="206"/>
    </location>
</feature>
<feature type="transmembrane region" description="Helical" evidence="5">
    <location>
        <begin position="96"/>
        <end position="112"/>
    </location>
</feature>
<evidence type="ECO:0000313" key="7">
    <source>
        <dbReference type="Proteomes" id="UP000635245"/>
    </source>
</evidence>
<name>A0A934V8K6_9PSEU</name>
<feature type="transmembrane region" description="Helical" evidence="5">
    <location>
        <begin position="331"/>
        <end position="349"/>
    </location>
</feature>
<accession>A0A934V8K6</accession>
<dbReference type="GO" id="GO:0022857">
    <property type="term" value="F:transmembrane transporter activity"/>
    <property type="evidence" value="ECO:0007669"/>
    <property type="project" value="InterPro"/>
</dbReference>